<dbReference type="AlphaFoldDB" id="A0A9W6L9E6"/>
<evidence type="ECO:0000256" key="8">
    <source>
        <dbReference type="ARBA" id="ARBA00022777"/>
    </source>
</evidence>
<keyword evidence="17" id="KW-1185">Reference proteome</keyword>
<dbReference type="Pfam" id="PF13426">
    <property type="entry name" value="PAS_9"/>
    <property type="match status" value="1"/>
</dbReference>
<comment type="subcellular location">
    <subcellularLocation>
        <location evidence="2">Membrane</location>
        <topology evidence="2">Multi-pass membrane protein</topology>
    </subcellularLocation>
</comment>
<dbReference type="PROSITE" id="PS50112">
    <property type="entry name" value="PAS"/>
    <property type="match status" value="1"/>
</dbReference>
<keyword evidence="12" id="KW-0472">Membrane</keyword>
<name>A0A9W6L9E6_9BACT</name>
<evidence type="ECO:0000256" key="3">
    <source>
        <dbReference type="ARBA" id="ARBA00012438"/>
    </source>
</evidence>
<evidence type="ECO:0000256" key="10">
    <source>
        <dbReference type="ARBA" id="ARBA00022989"/>
    </source>
</evidence>
<evidence type="ECO:0000256" key="4">
    <source>
        <dbReference type="ARBA" id="ARBA00022553"/>
    </source>
</evidence>
<dbReference type="Gene3D" id="3.30.450.20">
    <property type="entry name" value="PAS domain"/>
    <property type="match status" value="1"/>
</dbReference>
<dbReference type="Proteomes" id="UP001144372">
    <property type="component" value="Unassembled WGS sequence"/>
</dbReference>
<keyword evidence="6" id="KW-0812">Transmembrane</keyword>
<keyword evidence="11" id="KW-0902">Two-component regulatory system</keyword>
<dbReference type="NCBIfam" id="TIGR00229">
    <property type="entry name" value="sensory_box"/>
    <property type="match status" value="1"/>
</dbReference>
<evidence type="ECO:0000256" key="5">
    <source>
        <dbReference type="ARBA" id="ARBA00022679"/>
    </source>
</evidence>
<keyword evidence="10" id="KW-1133">Transmembrane helix</keyword>
<dbReference type="InterPro" id="IPR004358">
    <property type="entry name" value="Sig_transdc_His_kin-like_C"/>
</dbReference>
<dbReference type="Gene3D" id="3.30.565.10">
    <property type="entry name" value="Histidine kinase-like ATPase, C-terminal domain"/>
    <property type="match status" value="1"/>
</dbReference>
<dbReference type="PRINTS" id="PR00344">
    <property type="entry name" value="BCTRLSENSOR"/>
</dbReference>
<dbReference type="PROSITE" id="PS50109">
    <property type="entry name" value="HIS_KIN"/>
    <property type="match status" value="1"/>
</dbReference>
<dbReference type="GO" id="GO:0007234">
    <property type="term" value="P:osmosensory signaling via phosphorelay pathway"/>
    <property type="evidence" value="ECO:0007669"/>
    <property type="project" value="TreeGrafter"/>
</dbReference>
<proteinExistence type="predicted"/>
<dbReference type="EMBL" id="BSDR01000001">
    <property type="protein sequence ID" value="GLI35489.1"/>
    <property type="molecule type" value="Genomic_DNA"/>
</dbReference>
<dbReference type="GO" id="GO:0000155">
    <property type="term" value="F:phosphorelay sensor kinase activity"/>
    <property type="evidence" value="ECO:0007669"/>
    <property type="project" value="InterPro"/>
</dbReference>
<dbReference type="Gene3D" id="1.10.287.130">
    <property type="match status" value="1"/>
</dbReference>
<evidence type="ECO:0000256" key="9">
    <source>
        <dbReference type="ARBA" id="ARBA00022840"/>
    </source>
</evidence>
<feature type="region of interest" description="Disordered" evidence="13">
    <location>
        <begin position="1"/>
        <end position="20"/>
    </location>
</feature>
<dbReference type="InterPro" id="IPR003661">
    <property type="entry name" value="HisK_dim/P_dom"/>
</dbReference>
<evidence type="ECO:0000256" key="11">
    <source>
        <dbReference type="ARBA" id="ARBA00023012"/>
    </source>
</evidence>
<keyword evidence="4" id="KW-0597">Phosphoprotein</keyword>
<dbReference type="CDD" id="cd00130">
    <property type="entry name" value="PAS"/>
    <property type="match status" value="1"/>
</dbReference>
<keyword evidence="5" id="KW-0808">Transferase</keyword>
<gene>
    <name evidence="16" type="ORF">DAMNIGENAA_29220</name>
</gene>
<dbReference type="InterPro" id="IPR050351">
    <property type="entry name" value="BphY/WalK/GraS-like"/>
</dbReference>
<dbReference type="InterPro" id="IPR003594">
    <property type="entry name" value="HATPase_dom"/>
</dbReference>
<evidence type="ECO:0000256" key="6">
    <source>
        <dbReference type="ARBA" id="ARBA00022692"/>
    </source>
</evidence>
<dbReference type="CDD" id="cd00082">
    <property type="entry name" value="HisKA"/>
    <property type="match status" value="1"/>
</dbReference>
<dbReference type="Pfam" id="PF00512">
    <property type="entry name" value="HisKA"/>
    <property type="match status" value="1"/>
</dbReference>
<evidence type="ECO:0000313" key="17">
    <source>
        <dbReference type="Proteomes" id="UP001144372"/>
    </source>
</evidence>
<dbReference type="InterPro" id="IPR036097">
    <property type="entry name" value="HisK_dim/P_sf"/>
</dbReference>
<dbReference type="SMART" id="SM00091">
    <property type="entry name" value="PAS"/>
    <property type="match status" value="1"/>
</dbReference>
<dbReference type="SMART" id="SM00388">
    <property type="entry name" value="HisKA"/>
    <property type="match status" value="1"/>
</dbReference>
<dbReference type="GO" id="GO:0030295">
    <property type="term" value="F:protein kinase activator activity"/>
    <property type="evidence" value="ECO:0007669"/>
    <property type="project" value="TreeGrafter"/>
</dbReference>
<evidence type="ECO:0000256" key="2">
    <source>
        <dbReference type="ARBA" id="ARBA00004141"/>
    </source>
</evidence>
<dbReference type="CDD" id="cd00075">
    <property type="entry name" value="HATPase"/>
    <property type="match status" value="1"/>
</dbReference>
<dbReference type="InterPro" id="IPR005467">
    <property type="entry name" value="His_kinase_dom"/>
</dbReference>
<evidence type="ECO:0000256" key="1">
    <source>
        <dbReference type="ARBA" id="ARBA00000085"/>
    </source>
</evidence>
<dbReference type="GO" id="GO:0000156">
    <property type="term" value="F:phosphorelay response regulator activity"/>
    <property type="evidence" value="ECO:0007669"/>
    <property type="project" value="TreeGrafter"/>
</dbReference>
<dbReference type="PANTHER" id="PTHR42878:SF7">
    <property type="entry name" value="SENSOR HISTIDINE KINASE GLRK"/>
    <property type="match status" value="1"/>
</dbReference>
<protein>
    <recommendedName>
        <fullName evidence="3">histidine kinase</fullName>
        <ecNumber evidence="3">2.7.13.3</ecNumber>
    </recommendedName>
</protein>
<dbReference type="SUPFAM" id="SSF55874">
    <property type="entry name" value="ATPase domain of HSP90 chaperone/DNA topoisomerase II/histidine kinase"/>
    <property type="match status" value="1"/>
</dbReference>
<evidence type="ECO:0000256" key="13">
    <source>
        <dbReference type="SAM" id="MobiDB-lite"/>
    </source>
</evidence>
<dbReference type="GO" id="GO:0016020">
    <property type="term" value="C:membrane"/>
    <property type="evidence" value="ECO:0007669"/>
    <property type="project" value="UniProtKB-SubCell"/>
</dbReference>
<evidence type="ECO:0000256" key="12">
    <source>
        <dbReference type="ARBA" id="ARBA00023136"/>
    </source>
</evidence>
<sequence length="382" mass="42418">MPSTTDEILAPNENASESAKPLRQGIEDLMNDVNFYKFIIQSLPLGVVVMDSQLRIIGFNPSAEKITGYKAAQVIGRHCGEVLRGGMCGKNCPLKPVMAQVKSFVQVETTIMNKRDEIVPVRISTAGLFDEQSHLLGAVEALADISHLKILERQKANLISMFAHDMRSSVTGIHGLGLRLLRKVDGMDPEKQQKYLEVISKEASKLESLVDDFLEFSRIEAGGLKLNFTATSPDKELMELYELYQTRASEAGLHLKLQMDEVLPVIEADPNRLRRVFTNLLDNAIKFSKENGTITIQAEEREQELVVRIIDEGVGIEPEDLPHIFDLFHRGHAMEKREGFGLGLATVKAIVEGHGGRISVTSELGKGSVFTVFLPIRRASEK</sequence>
<dbReference type="EC" id="2.7.13.3" evidence="3"/>
<dbReference type="GO" id="GO:0005524">
    <property type="term" value="F:ATP binding"/>
    <property type="evidence" value="ECO:0007669"/>
    <property type="project" value="UniProtKB-KW"/>
</dbReference>
<comment type="catalytic activity">
    <reaction evidence="1">
        <text>ATP + protein L-histidine = ADP + protein N-phospho-L-histidine.</text>
        <dbReference type="EC" id="2.7.13.3"/>
    </reaction>
</comment>
<accession>A0A9W6L9E6</accession>
<evidence type="ECO:0000256" key="7">
    <source>
        <dbReference type="ARBA" id="ARBA00022741"/>
    </source>
</evidence>
<dbReference type="Pfam" id="PF02518">
    <property type="entry name" value="HATPase_c"/>
    <property type="match status" value="1"/>
</dbReference>
<dbReference type="SUPFAM" id="SSF55785">
    <property type="entry name" value="PYP-like sensor domain (PAS domain)"/>
    <property type="match status" value="1"/>
</dbReference>
<dbReference type="SUPFAM" id="SSF47384">
    <property type="entry name" value="Homodimeric domain of signal transducing histidine kinase"/>
    <property type="match status" value="1"/>
</dbReference>
<organism evidence="16 17">
    <name type="scientific">Desulforhabdus amnigena</name>
    <dbReference type="NCBI Taxonomy" id="40218"/>
    <lineage>
        <taxon>Bacteria</taxon>
        <taxon>Pseudomonadati</taxon>
        <taxon>Thermodesulfobacteriota</taxon>
        <taxon>Syntrophobacteria</taxon>
        <taxon>Syntrophobacterales</taxon>
        <taxon>Syntrophobacteraceae</taxon>
        <taxon>Desulforhabdus</taxon>
    </lineage>
</organism>
<evidence type="ECO:0000259" key="14">
    <source>
        <dbReference type="PROSITE" id="PS50109"/>
    </source>
</evidence>
<keyword evidence="8" id="KW-0418">Kinase</keyword>
<feature type="domain" description="Histidine kinase" evidence="14">
    <location>
        <begin position="161"/>
        <end position="378"/>
    </location>
</feature>
<reference evidence="16" key="1">
    <citation type="submission" date="2022-12" db="EMBL/GenBank/DDBJ databases">
        <title>Reference genome sequencing for broad-spectrum identification of bacterial and archaeal isolates by mass spectrometry.</title>
        <authorList>
            <person name="Sekiguchi Y."/>
            <person name="Tourlousse D.M."/>
        </authorList>
    </citation>
    <scope>NUCLEOTIDE SEQUENCE</scope>
    <source>
        <strain evidence="16">ASRB1</strain>
    </source>
</reference>
<dbReference type="SMART" id="SM00387">
    <property type="entry name" value="HATPase_c"/>
    <property type="match status" value="1"/>
</dbReference>
<evidence type="ECO:0000313" key="16">
    <source>
        <dbReference type="EMBL" id="GLI35489.1"/>
    </source>
</evidence>
<comment type="caution">
    <text evidence="16">The sequence shown here is derived from an EMBL/GenBank/DDBJ whole genome shotgun (WGS) entry which is preliminary data.</text>
</comment>
<dbReference type="InterPro" id="IPR000014">
    <property type="entry name" value="PAS"/>
</dbReference>
<dbReference type="InterPro" id="IPR036890">
    <property type="entry name" value="HATPase_C_sf"/>
</dbReference>
<dbReference type="PANTHER" id="PTHR42878">
    <property type="entry name" value="TWO-COMPONENT HISTIDINE KINASE"/>
    <property type="match status" value="1"/>
</dbReference>
<dbReference type="FunFam" id="3.30.565.10:FF:000006">
    <property type="entry name" value="Sensor histidine kinase WalK"/>
    <property type="match status" value="1"/>
</dbReference>
<feature type="domain" description="PAS" evidence="15">
    <location>
        <begin position="32"/>
        <end position="77"/>
    </location>
</feature>
<evidence type="ECO:0000259" key="15">
    <source>
        <dbReference type="PROSITE" id="PS50112"/>
    </source>
</evidence>
<keyword evidence="9" id="KW-0067">ATP-binding</keyword>
<keyword evidence="7" id="KW-0547">Nucleotide-binding</keyword>
<dbReference type="InterPro" id="IPR035965">
    <property type="entry name" value="PAS-like_dom_sf"/>
</dbReference>